<dbReference type="Pfam" id="PF00565">
    <property type="entry name" value="SNase"/>
    <property type="match status" value="1"/>
</dbReference>
<accession>A0A4U8SX02</accession>
<name>A0A4U8SX02_9HELI</name>
<evidence type="ECO:0000259" key="5">
    <source>
        <dbReference type="PROSITE" id="PS50830"/>
    </source>
</evidence>
<evidence type="ECO:0000256" key="2">
    <source>
        <dbReference type="ARBA" id="ARBA00022759"/>
    </source>
</evidence>
<keyword evidence="4" id="KW-0812">Transmembrane</keyword>
<dbReference type="GO" id="GO:0004519">
    <property type="term" value="F:endonuclease activity"/>
    <property type="evidence" value="ECO:0007669"/>
    <property type="project" value="UniProtKB-KW"/>
</dbReference>
<reference evidence="6 7" key="1">
    <citation type="journal article" date="2014" name="Genome Announc.">
        <title>Draft genome sequences of eight enterohepatic helicobacter species isolated from both laboratory and wild rodents.</title>
        <authorList>
            <person name="Sheh A."/>
            <person name="Shen Z."/>
            <person name="Fox J.G."/>
        </authorList>
    </citation>
    <scope>NUCLEOTIDE SEQUENCE [LARGE SCALE GENOMIC DNA]</scope>
    <source>
        <strain evidence="6 7">MIT 96-1001</strain>
    </source>
</reference>
<dbReference type="SMART" id="SM00318">
    <property type="entry name" value="SNc"/>
    <property type="match status" value="1"/>
</dbReference>
<dbReference type="InterPro" id="IPR035437">
    <property type="entry name" value="SNase_OB-fold_sf"/>
</dbReference>
<dbReference type="Gene3D" id="2.40.50.90">
    <property type="match status" value="1"/>
</dbReference>
<dbReference type="PANTHER" id="PTHR12302:SF3">
    <property type="entry name" value="SERINE_THREONINE-PROTEIN KINASE 31"/>
    <property type="match status" value="1"/>
</dbReference>
<dbReference type="InterPro" id="IPR016071">
    <property type="entry name" value="Staphylococal_nuclease_OB-fold"/>
</dbReference>
<keyword evidence="4" id="KW-1133">Transmembrane helix</keyword>
<keyword evidence="2" id="KW-0255">Endonuclease</keyword>
<dbReference type="AlphaFoldDB" id="A0A4U8SX02"/>
<proteinExistence type="predicted"/>
<feature type="transmembrane region" description="Helical" evidence="4">
    <location>
        <begin position="12"/>
        <end position="32"/>
    </location>
</feature>
<evidence type="ECO:0000256" key="3">
    <source>
        <dbReference type="ARBA" id="ARBA00022801"/>
    </source>
</evidence>
<dbReference type="GO" id="GO:0016787">
    <property type="term" value="F:hydrolase activity"/>
    <property type="evidence" value="ECO:0007669"/>
    <property type="project" value="UniProtKB-KW"/>
</dbReference>
<keyword evidence="1" id="KW-0540">Nuclease</keyword>
<dbReference type="PANTHER" id="PTHR12302">
    <property type="entry name" value="EBNA2 BINDING PROTEIN P100"/>
    <property type="match status" value="1"/>
</dbReference>
<evidence type="ECO:0000256" key="4">
    <source>
        <dbReference type="SAM" id="Phobius"/>
    </source>
</evidence>
<dbReference type="EMBL" id="JRPE02000017">
    <property type="protein sequence ID" value="TLD91308.1"/>
    <property type="molecule type" value="Genomic_DNA"/>
</dbReference>
<gene>
    <name evidence="6" type="ORF">LS74_009365</name>
</gene>
<dbReference type="Proteomes" id="UP000029921">
    <property type="component" value="Unassembled WGS sequence"/>
</dbReference>
<organism evidence="6 7">
    <name type="scientific">Helicobacter magdeburgensis</name>
    <dbReference type="NCBI Taxonomy" id="471858"/>
    <lineage>
        <taxon>Bacteria</taxon>
        <taxon>Pseudomonadati</taxon>
        <taxon>Campylobacterota</taxon>
        <taxon>Epsilonproteobacteria</taxon>
        <taxon>Campylobacterales</taxon>
        <taxon>Helicobacteraceae</taxon>
        <taxon>Helicobacter</taxon>
    </lineage>
</organism>
<evidence type="ECO:0000313" key="6">
    <source>
        <dbReference type="EMBL" id="TLD91308.1"/>
    </source>
</evidence>
<dbReference type="SUPFAM" id="SSF50199">
    <property type="entry name" value="Staphylococcal nuclease"/>
    <property type="match status" value="1"/>
</dbReference>
<evidence type="ECO:0000313" key="7">
    <source>
        <dbReference type="Proteomes" id="UP000029921"/>
    </source>
</evidence>
<dbReference type="PROSITE" id="PS50830">
    <property type="entry name" value="TNASE_3"/>
    <property type="match status" value="1"/>
</dbReference>
<sequence>MNLGLRKTQSTIIIIGLSILALVAHINGYNFAYLNGKEITGKIVKVADGDTLTLLHNGENLKIRFYGIDAPESQQSFGKESKNNLLKLCPLNSTAKIKIKDKDKYQRIVGIVFCNNVDVNAKQVEDGYAWAYREYSLAYLHLEIQARAKSKGLWSEENPIKPSNFRKL</sequence>
<comment type="caution">
    <text evidence="6">The sequence shown here is derived from an EMBL/GenBank/DDBJ whole genome shotgun (WGS) entry which is preliminary data.</text>
</comment>
<dbReference type="RefSeq" id="WP_052086521.1">
    <property type="nucleotide sequence ID" value="NZ_JRPE02000017.1"/>
</dbReference>
<keyword evidence="4" id="KW-0472">Membrane</keyword>
<evidence type="ECO:0000256" key="1">
    <source>
        <dbReference type="ARBA" id="ARBA00022722"/>
    </source>
</evidence>
<keyword evidence="3" id="KW-0378">Hydrolase</keyword>
<protein>
    <submittedName>
        <fullName evidence="6">Thermonuclease family protein</fullName>
    </submittedName>
</protein>
<keyword evidence="7" id="KW-1185">Reference proteome</keyword>
<feature type="domain" description="TNase-like" evidence="5">
    <location>
        <begin position="37"/>
        <end position="156"/>
    </location>
</feature>